<sequence length="204" mass="22184">MKPSLLVSTSTSFFAIISLSATNICCADAFSTSPPSSANMSPPFKLKRIDHVVIRCRNYKAMFDFYTHVLGCTIDRPADVNRFGGALTHLRAGDAMIDLLSYDESELTEEGRQAVMKMHGGGEGAHSDKALGEISCFEAGMSTMDHLCIRASPFDEEKIIEFMKQMGVDVIDSGNRYSSEGVGPSIYVKDPEGNVVELKGQPNS</sequence>
<comment type="similarity">
    <text evidence="1">Belongs to the glyoxalase I family.</text>
</comment>
<accession>A0A7S0AVP6</accession>
<evidence type="ECO:0000259" key="3">
    <source>
        <dbReference type="PROSITE" id="PS51819"/>
    </source>
</evidence>
<gene>
    <name evidence="4" type="ORF">MPOL1434_LOCUS8281</name>
</gene>
<dbReference type="EMBL" id="HBEJ01014122">
    <property type="protein sequence ID" value="CAD8375040.1"/>
    <property type="molecule type" value="Transcribed_RNA"/>
</dbReference>
<dbReference type="Gene3D" id="3.10.180.10">
    <property type="entry name" value="2,3-Dihydroxybiphenyl 1,2-Dioxygenase, domain 1"/>
    <property type="match status" value="1"/>
</dbReference>
<feature type="signal peptide" evidence="2">
    <location>
        <begin position="1"/>
        <end position="29"/>
    </location>
</feature>
<protein>
    <recommendedName>
        <fullName evidence="3">VOC domain-containing protein</fullName>
    </recommendedName>
</protein>
<dbReference type="AlphaFoldDB" id="A0A7S0AVP6"/>
<dbReference type="PANTHER" id="PTHR21366">
    <property type="entry name" value="GLYOXALASE FAMILY PROTEIN"/>
    <property type="match status" value="1"/>
</dbReference>
<proteinExistence type="inferred from homology"/>
<dbReference type="SUPFAM" id="SSF54593">
    <property type="entry name" value="Glyoxalase/Bleomycin resistance protein/Dihydroxybiphenyl dioxygenase"/>
    <property type="match status" value="1"/>
</dbReference>
<dbReference type="PROSITE" id="PS51819">
    <property type="entry name" value="VOC"/>
    <property type="match status" value="1"/>
</dbReference>
<organism evidence="4">
    <name type="scientific">Minutocellus polymorphus</name>
    <dbReference type="NCBI Taxonomy" id="265543"/>
    <lineage>
        <taxon>Eukaryota</taxon>
        <taxon>Sar</taxon>
        <taxon>Stramenopiles</taxon>
        <taxon>Ochrophyta</taxon>
        <taxon>Bacillariophyta</taxon>
        <taxon>Mediophyceae</taxon>
        <taxon>Cymatosirophycidae</taxon>
        <taxon>Cymatosirales</taxon>
        <taxon>Cymatosiraceae</taxon>
        <taxon>Minutocellus</taxon>
    </lineage>
</organism>
<feature type="chain" id="PRO_5031420744" description="VOC domain-containing protein" evidence="2">
    <location>
        <begin position="30"/>
        <end position="204"/>
    </location>
</feature>
<dbReference type="PANTHER" id="PTHR21366:SF14">
    <property type="entry name" value="GLYOXALASE DOMAIN-CONTAINING PROTEIN 5"/>
    <property type="match status" value="1"/>
</dbReference>
<dbReference type="Pfam" id="PF00903">
    <property type="entry name" value="Glyoxalase"/>
    <property type="match status" value="1"/>
</dbReference>
<reference evidence="4" key="1">
    <citation type="submission" date="2021-01" db="EMBL/GenBank/DDBJ databases">
        <authorList>
            <person name="Corre E."/>
            <person name="Pelletier E."/>
            <person name="Niang G."/>
            <person name="Scheremetjew M."/>
            <person name="Finn R."/>
            <person name="Kale V."/>
            <person name="Holt S."/>
            <person name="Cochrane G."/>
            <person name="Meng A."/>
            <person name="Brown T."/>
            <person name="Cohen L."/>
        </authorList>
    </citation>
    <scope>NUCLEOTIDE SEQUENCE</scope>
    <source>
        <strain evidence="4">CCMP3303</strain>
    </source>
</reference>
<evidence type="ECO:0000313" key="4">
    <source>
        <dbReference type="EMBL" id="CAD8375040.1"/>
    </source>
</evidence>
<name>A0A7S0AVP6_9STRA</name>
<dbReference type="InterPro" id="IPR004360">
    <property type="entry name" value="Glyas_Fos-R_dOase_dom"/>
</dbReference>
<feature type="domain" description="VOC" evidence="3">
    <location>
        <begin position="48"/>
        <end position="201"/>
    </location>
</feature>
<dbReference type="InterPro" id="IPR029068">
    <property type="entry name" value="Glyas_Bleomycin-R_OHBP_Dase"/>
</dbReference>
<evidence type="ECO:0000256" key="2">
    <source>
        <dbReference type="SAM" id="SignalP"/>
    </source>
</evidence>
<dbReference type="InterPro" id="IPR037523">
    <property type="entry name" value="VOC_core"/>
</dbReference>
<dbReference type="InterPro" id="IPR050383">
    <property type="entry name" value="GlyoxalaseI/FosfomycinResist"/>
</dbReference>
<evidence type="ECO:0000256" key="1">
    <source>
        <dbReference type="ARBA" id="ARBA00010363"/>
    </source>
</evidence>
<keyword evidence="2" id="KW-0732">Signal</keyword>